<comment type="similarity">
    <text evidence="2">Belongs to the eIF-2B gamma/epsilon subunits family.</text>
</comment>
<feature type="region of interest" description="Disordered" evidence="9">
    <location>
        <begin position="485"/>
        <end position="650"/>
    </location>
</feature>
<feature type="compositionally biased region" description="Acidic residues" evidence="9">
    <location>
        <begin position="591"/>
        <end position="609"/>
    </location>
</feature>
<dbReference type="OMA" id="IVVTHHE"/>
<evidence type="ECO:0000256" key="4">
    <source>
        <dbReference type="ARBA" id="ARBA00022540"/>
    </source>
</evidence>
<feature type="domain" description="W2" evidence="10">
    <location>
        <begin position="897"/>
        <end position="1065"/>
    </location>
</feature>
<dbReference type="SUPFAM" id="SSF48371">
    <property type="entry name" value="ARM repeat"/>
    <property type="match status" value="1"/>
</dbReference>
<evidence type="ECO:0000259" key="10">
    <source>
        <dbReference type="PROSITE" id="PS51363"/>
    </source>
</evidence>
<feature type="compositionally biased region" description="Basic and acidic residues" evidence="9">
    <location>
        <begin position="540"/>
        <end position="556"/>
    </location>
</feature>
<evidence type="ECO:0000256" key="5">
    <source>
        <dbReference type="ARBA" id="ARBA00022917"/>
    </source>
</evidence>
<evidence type="ECO:0000256" key="8">
    <source>
        <dbReference type="ARBA" id="ARBA00046432"/>
    </source>
</evidence>
<dbReference type="InterPro" id="IPR011004">
    <property type="entry name" value="Trimer_LpxA-like_sf"/>
</dbReference>
<dbReference type="VEuPathDB" id="PlasmoDB:PVPAM_140040600"/>
<dbReference type="InterPro" id="IPR016024">
    <property type="entry name" value="ARM-type_fold"/>
</dbReference>
<protein>
    <recommendedName>
        <fullName evidence="6">Translation initiation factor eIF2B subunit epsilon</fullName>
    </recommendedName>
    <alternativeName>
        <fullName evidence="7">eIF2B GDP-GTP exchange factor subunit epsilon</fullName>
    </alternativeName>
</protein>
<reference evidence="11" key="1">
    <citation type="submission" date="2021-09" db="EMBL/GenBank/DDBJ databases">
        <authorList>
            <consortium name="Pathogen Informatics"/>
        </authorList>
    </citation>
    <scope>NUCLEOTIDE SEQUENCE</scope>
    <source>
        <strain evidence="11">PvW1</strain>
    </source>
</reference>
<feature type="region of interest" description="Disordered" evidence="9">
    <location>
        <begin position="756"/>
        <end position="787"/>
    </location>
</feature>
<dbReference type="AlphaFoldDB" id="A0A8S4H5L3"/>
<dbReference type="Gene3D" id="3.90.550.10">
    <property type="entry name" value="Spore Coat Polysaccharide Biosynthesis Protein SpsA, Chain A"/>
    <property type="match status" value="1"/>
</dbReference>
<feature type="region of interest" description="Disordered" evidence="9">
    <location>
        <begin position="684"/>
        <end position="711"/>
    </location>
</feature>
<dbReference type="GO" id="GO:0005085">
    <property type="term" value="F:guanyl-nucleotide exchange factor activity"/>
    <property type="evidence" value="ECO:0007669"/>
    <property type="project" value="TreeGrafter"/>
</dbReference>
<evidence type="ECO:0000256" key="3">
    <source>
        <dbReference type="ARBA" id="ARBA00022490"/>
    </source>
</evidence>
<dbReference type="SUPFAM" id="SSF51161">
    <property type="entry name" value="Trimeric LpxA-like enzymes"/>
    <property type="match status" value="1"/>
</dbReference>
<dbReference type="Proteomes" id="UP000779233">
    <property type="component" value="Unassembled WGS sequence"/>
</dbReference>
<dbReference type="GO" id="GO:0005851">
    <property type="term" value="C:eukaryotic translation initiation factor 2B complex"/>
    <property type="evidence" value="ECO:0007669"/>
    <property type="project" value="TreeGrafter"/>
</dbReference>
<keyword evidence="5" id="KW-0648">Protein biosynthesis</keyword>
<keyword evidence="3" id="KW-0963">Cytoplasm</keyword>
<dbReference type="EMBL" id="CAJZCX010000003">
    <property type="protein sequence ID" value="CAG9472209.1"/>
    <property type="molecule type" value="Genomic_DNA"/>
</dbReference>
<comment type="caution">
    <text evidence="11">The sequence shown here is derived from an EMBL/GenBank/DDBJ whole genome shotgun (WGS) entry which is preliminary data.</text>
</comment>
<gene>
    <name evidence="11" type="ORF">PVW1_140038900</name>
</gene>
<evidence type="ECO:0000256" key="6">
    <source>
        <dbReference type="ARBA" id="ARBA00044144"/>
    </source>
</evidence>
<dbReference type="Gene3D" id="2.160.10.10">
    <property type="entry name" value="Hexapeptide repeat proteins"/>
    <property type="match status" value="1"/>
</dbReference>
<keyword evidence="4" id="KW-0396">Initiation factor</keyword>
<dbReference type="GO" id="GO:0031369">
    <property type="term" value="F:translation initiation factor binding"/>
    <property type="evidence" value="ECO:0007669"/>
    <property type="project" value="TreeGrafter"/>
</dbReference>
<dbReference type="PROSITE" id="PS51363">
    <property type="entry name" value="W2"/>
    <property type="match status" value="1"/>
</dbReference>
<dbReference type="CDD" id="cd03356">
    <property type="entry name" value="LbH_G1P_AT_C_like"/>
    <property type="match status" value="1"/>
</dbReference>
<feature type="compositionally biased region" description="Basic and acidic residues" evidence="9">
    <location>
        <begin position="772"/>
        <end position="787"/>
    </location>
</feature>
<dbReference type="PANTHER" id="PTHR45887:SF1">
    <property type="entry name" value="TRANSLATION INITIATION FACTOR EIF-2B SUBUNIT EPSILON"/>
    <property type="match status" value="1"/>
</dbReference>
<feature type="compositionally biased region" description="Acidic residues" evidence="9">
    <location>
        <begin position="557"/>
        <end position="568"/>
    </location>
</feature>
<evidence type="ECO:0000313" key="12">
    <source>
        <dbReference type="Proteomes" id="UP000779233"/>
    </source>
</evidence>
<evidence type="ECO:0000256" key="9">
    <source>
        <dbReference type="SAM" id="MobiDB-lite"/>
    </source>
</evidence>
<dbReference type="InterPro" id="IPR029044">
    <property type="entry name" value="Nucleotide-diphossugar_trans"/>
</dbReference>
<accession>A0A8S4H5L3</accession>
<dbReference type="PANTHER" id="PTHR45887">
    <property type="entry name" value="TRANSLATION INITIATION FACTOR EIF-2B SUBUNIT EPSILON"/>
    <property type="match status" value="1"/>
</dbReference>
<sequence length="1065" mass="123228">MKKEVDFNLLYDEEKKNLVGLLIENNFDEIYEPLTTESLRFFVPLNGACLIDYQLHFFKQNNIKKIYVVVTHHEKELQHYIEKFQKSKKRYNDLDIEIIKLSKKVKTLGDALRDFKKCVEIYQDILLLLSDTIPIANIKEIIKAHFVNKEKCKNQIMTLILSHCSDENKSHNDDFVIAYDNFSFKLLLFEPLKNKNYLILTSEIFDEVKPKDGKKGAATSGVSGGGKKDQKASLCKVGEENKEYHTPTINFSTSTNSIIISYDLVMPNIFIITPQVFKLFEENFDYQCMRKDFIYNILKQEIKIEEIYVHSLNNDYNYTECNQIITTLTDFRIYFKFFKTLIERNVHPFLANSSHLLPDLPKFIFCEPGLYKAKNAIIDDSCKLLKIVLVENYAEISEKTFIENSVICKNCKIGKNVKIVNSIIGKNSIVKDNVTIISSFISENNVINEGAYIDECCVLGKNMNIPADTKIGKYTRLSAFKHLKGQLKGHRRSKEQDDHSAEEREKKDCSADASGGEAHTMQFEQESVTKENAESALNESTHKGGEEAAAGEKQEEVKEEEDVKEVDEEVKAVKEDVKEVDEEVKEVKEEVNEEKEEVNEEKEEVNEEVSEMKEEVNEEKEEMTEVKEVIEENGKVNEEKEVTEEKEEVKEVKVEVNEVGEEVNEVKEEVNEAKEEVIEKKEEMTEVKEVKEENEEVKEVHEEVIEEKEEANEIAMDAKELKEEANEIATDAKELKEEANEIATDAKELKEEANEIATDAKEEKEEANEIATDAKEEKEEAHAMATDAKELADENGDVAAEEPFELSKFIVKTRYSEEQLRLFSLIGDAENYGKIKMTSFSEYDSEEESDEDSVYSTSKNYSTLSDTNVSDKEDESNRNSTANMSDINNHFDKINLENEKNSFVKEISLLCKEAIEKPQHMSHKILEMKSFRLSLNYTDLDVIISFFPIVWDFINSMEFDKDTWVENFDEAKLDLLFSSFLLDDQLYYETIYGLILDFSKKEFLANDVKNNVYGSEKLCAAFEYIYHSDIFEFNYFNEWISKNEEDEYLANNKRLKAFAEWLAEE</sequence>
<feature type="compositionally biased region" description="Acidic residues" evidence="9">
    <location>
        <begin position="843"/>
        <end position="853"/>
    </location>
</feature>
<evidence type="ECO:0000256" key="2">
    <source>
        <dbReference type="ARBA" id="ARBA00007878"/>
    </source>
</evidence>
<evidence type="ECO:0000256" key="1">
    <source>
        <dbReference type="ARBA" id="ARBA00004514"/>
    </source>
</evidence>
<evidence type="ECO:0000256" key="7">
    <source>
        <dbReference type="ARBA" id="ARBA00044345"/>
    </source>
</evidence>
<proteinExistence type="inferred from homology"/>
<dbReference type="Pfam" id="PF25084">
    <property type="entry name" value="LbH_EIF2B"/>
    <property type="match status" value="1"/>
</dbReference>
<dbReference type="InterPro" id="IPR051956">
    <property type="entry name" value="eIF2B_epsilon"/>
</dbReference>
<feature type="compositionally biased region" description="Polar residues" evidence="9">
    <location>
        <begin position="859"/>
        <end position="868"/>
    </location>
</feature>
<feature type="compositionally biased region" description="Basic and acidic residues" evidence="9">
    <location>
        <begin position="684"/>
        <end position="703"/>
    </location>
</feature>
<comment type="subunit">
    <text evidence="8">Component of the translation initiation factor 2B (eIF2B) complex which is a heterodecamer of two sets of five different subunits: alpha, beta, gamma, delta and epsilon. Subunits alpha, beta and delta comprise a regulatory subcomplex and subunits epsilon and gamma comprise a catalytic subcomplex. Within the complex, the hexameric regulatory complex resides at the center, with the two heterodimeric catalytic subcomplexes bound on opposite sides.</text>
</comment>
<dbReference type="GO" id="GO:0003743">
    <property type="term" value="F:translation initiation factor activity"/>
    <property type="evidence" value="ECO:0007669"/>
    <property type="project" value="TreeGrafter"/>
</dbReference>
<comment type="subcellular location">
    <subcellularLocation>
        <location evidence="1">Cytoplasm</location>
        <location evidence="1">Cytosol</location>
    </subcellularLocation>
</comment>
<evidence type="ECO:0000313" key="11">
    <source>
        <dbReference type="EMBL" id="CAG9472209.1"/>
    </source>
</evidence>
<feature type="compositionally biased region" description="Basic and acidic residues" evidence="9">
    <location>
        <begin position="623"/>
        <end position="640"/>
    </location>
</feature>
<feature type="compositionally biased region" description="Basic and acidic residues" evidence="9">
    <location>
        <begin position="494"/>
        <end position="510"/>
    </location>
</feature>
<organism evidence="11 12">
    <name type="scientific">Plasmodium vivax</name>
    <name type="common">malaria parasite P. vivax</name>
    <dbReference type="NCBI Taxonomy" id="5855"/>
    <lineage>
        <taxon>Eukaryota</taxon>
        <taxon>Sar</taxon>
        <taxon>Alveolata</taxon>
        <taxon>Apicomplexa</taxon>
        <taxon>Aconoidasida</taxon>
        <taxon>Haemosporida</taxon>
        <taxon>Plasmodiidae</taxon>
        <taxon>Plasmodium</taxon>
        <taxon>Plasmodium (Plasmodium)</taxon>
    </lineage>
</organism>
<dbReference type="SUPFAM" id="SSF53448">
    <property type="entry name" value="Nucleotide-diphospho-sugar transferases"/>
    <property type="match status" value="1"/>
</dbReference>
<name>A0A8S4H5L3_PLAVI</name>
<dbReference type="InterPro" id="IPR056764">
    <property type="entry name" value="LbH_EIF2B3/5"/>
</dbReference>
<dbReference type="InterPro" id="IPR003307">
    <property type="entry name" value="W2_domain"/>
</dbReference>
<feature type="region of interest" description="Disordered" evidence="9">
    <location>
        <begin position="841"/>
        <end position="884"/>
    </location>
</feature>